<gene>
    <name evidence="4" type="ORF">SteCoe_11810</name>
</gene>
<accession>A0A1R2CC60</accession>
<keyword evidence="5" id="KW-1185">Reference proteome</keyword>
<dbReference type="SMART" id="SM00248">
    <property type="entry name" value="ANK"/>
    <property type="match status" value="3"/>
</dbReference>
<reference evidence="4 5" key="1">
    <citation type="submission" date="2016-11" db="EMBL/GenBank/DDBJ databases">
        <title>The macronuclear genome of Stentor coeruleus: a giant cell with tiny introns.</title>
        <authorList>
            <person name="Slabodnick M."/>
            <person name="Ruby J.G."/>
            <person name="Reiff S.B."/>
            <person name="Swart E.C."/>
            <person name="Gosai S."/>
            <person name="Prabakaran S."/>
            <person name="Witkowska E."/>
            <person name="Larue G.E."/>
            <person name="Fisher S."/>
            <person name="Freeman R.M."/>
            <person name="Gunawardena J."/>
            <person name="Chu W."/>
            <person name="Stover N.A."/>
            <person name="Gregory B.D."/>
            <person name="Nowacki M."/>
            <person name="Derisi J."/>
            <person name="Roy S.W."/>
            <person name="Marshall W.F."/>
            <person name="Sood P."/>
        </authorList>
    </citation>
    <scope>NUCLEOTIDE SEQUENCE [LARGE SCALE GENOMIC DNA]</scope>
    <source>
        <strain evidence="4">WM001</strain>
    </source>
</reference>
<organism evidence="4 5">
    <name type="scientific">Stentor coeruleus</name>
    <dbReference type="NCBI Taxonomy" id="5963"/>
    <lineage>
        <taxon>Eukaryota</taxon>
        <taxon>Sar</taxon>
        <taxon>Alveolata</taxon>
        <taxon>Ciliophora</taxon>
        <taxon>Postciliodesmatophora</taxon>
        <taxon>Heterotrichea</taxon>
        <taxon>Heterotrichida</taxon>
        <taxon>Stentoridae</taxon>
        <taxon>Stentor</taxon>
    </lineage>
</organism>
<sequence>MGFCCSKNQVETVPLNPSNSLCINESNLISCFLSKDKLSSLKSEIDEPMVVIDKISLNPLGYSLVSNRVTSFISLIENMNASVSCMEGMMERQGLNGLDLIIEKGYIDLLKYYLPIYKSTFPQKFSSLEDSETSCSYPHTRNSNKTPLHLATERGFLEIIQVLNTYFENTYTPEKYNIHHVDEYSGENSALIACKKCHLPIVKYLKEQCNADFNLKSKRLESALHLAAFGSNSNKIEGFDVVKYLIEDVGIDFTFQYEETLLILNDLEILKYVEKKLREKGICCSKEEVEKKYSITSYKVNKAVFLFEGDSEFTVGAISSIDFNATVGLMNGSSFLESDYN</sequence>
<dbReference type="InterPro" id="IPR036770">
    <property type="entry name" value="Ankyrin_rpt-contain_sf"/>
</dbReference>
<evidence type="ECO:0000256" key="3">
    <source>
        <dbReference type="PROSITE-ProRule" id="PRU00023"/>
    </source>
</evidence>
<evidence type="ECO:0000313" key="5">
    <source>
        <dbReference type="Proteomes" id="UP000187209"/>
    </source>
</evidence>
<comment type="caution">
    <text evidence="4">The sequence shown here is derived from an EMBL/GenBank/DDBJ whole genome shotgun (WGS) entry which is preliminary data.</text>
</comment>
<dbReference type="PANTHER" id="PTHR24188">
    <property type="entry name" value="ANKYRIN REPEAT PROTEIN"/>
    <property type="match status" value="1"/>
</dbReference>
<dbReference type="PROSITE" id="PS50297">
    <property type="entry name" value="ANK_REP_REGION"/>
    <property type="match status" value="1"/>
</dbReference>
<dbReference type="Pfam" id="PF12796">
    <property type="entry name" value="Ank_2"/>
    <property type="match status" value="1"/>
</dbReference>
<name>A0A1R2CC60_9CILI</name>
<feature type="repeat" description="ANK" evidence="3">
    <location>
        <begin position="143"/>
        <end position="163"/>
    </location>
</feature>
<dbReference type="InterPro" id="IPR002110">
    <property type="entry name" value="Ankyrin_rpt"/>
</dbReference>
<evidence type="ECO:0000256" key="2">
    <source>
        <dbReference type="ARBA" id="ARBA00023043"/>
    </source>
</evidence>
<dbReference type="SUPFAM" id="SSF48403">
    <property type="entry name" value="Ankyrin repeat"/>
    <property type="match status" value="1"/>
</dbReference>
<dbReference type="Proteomes" id="UP000187209">
    <property type="component" value="Unassembled WGS sequence"/>
</dbReference>
<evidence type="ECO:0000256" key="1">
    <source>
        <dbReference type="ARBA" id="ARBA00022737"/>
    </source>
</evidence>
<protein>
    <submittedName>
        <fullName evidence="4">Uncharacterized protein</fullName>
    </submittedName>
</protein>
<keyword evidence="2 3" id="KW-0040">ANK repeat</keyword>
<dbReference type="PROSITE" id="PS50088">
    <property type="entry name" value="ANK_REPEAT"/>
    <property type="match status" value="1"/>
</dbReference>
<proteinExistence type="predicted"/>
<dbReference type="AlphaFoldDB" id="A0A1R2CC60"/>
<dbReference type="PANTHER" id="PTHR24188:SF29">
    <property type="entry name" value="GH09064P"/>
    <property type="match status" value="1"/>
</dbReference>
<dbReference type="Gene3D" id="1.25.40.20">
    <property type="entry name" value="Ankyrin repeat-containing domain"/>
    <property type="match status" value="1"/>
</dbReference>
<dbReference type="EMBL" id="MPUH01000200">
    <property type="protein sequence ID" value="OMJ86598.1"/>
    <property type="molecule type" value="Genomic_DNA"/>
</dbReference>
<keyword evidence="1" id="KW-0677">Repeat</keyword>
<evidence type="ECO:0000313" key="4">
    <source>
        <dbReference type="EMBL" id="OMJ86598.1"/>
    </source>
</evidence>